<dbReference type="InterPro" id="IPR025403">
    <property type="entry name" value="TgpA-like_C"/>
</dbReference>
<evidence type="ECO:0000256" key="1">
    <source>
        <dbReference type="SAM" id="Phobius"/>
    </source>
</evidence>
<protein>
    <recommendedName>
        <fullName evidence="2">Protein-glutamine gamma-glutamyltransferase-like C-terminal domain-containing protein</fullName>
    </recommendedName>
</protein>
<gene>
    <name evidence="3" type="ORF">B7R25_03385</name>
</gene>
<evidence type="ECO:0000313" key="4">
    <source>
        <dbReference type="Proteomes" id="UP000257080"/>
    </source>
</evidence>
<dbReference type="AlphaFoldDB" id="A0A3E0WF57"/>
<dbReference type="Proteomes" id="UP000257080">
    <property type="component" value="Unassembled WGS sequence"/>
</dbReference>
<name>A0A3E0WF57_9MICO</name>
<sequence length="219" mass="23579">MRLLLDVPVDPTAPEARQWVIDELSKPEYQAAKPTWLDLAAEAVQNWLAGLVLPSGGDFGGVLPVLAAVVVVALIIVAFILFGRPRRNRSAVARLDALFGSDDRRSSAQLRSSAAAAARSGDYRTAIEELYRALARRQSERTVLRVDPGTTAQEFAVRAAQSYPPESGRLAAAARVFDEVRYLGAPGSREQYDALEGLEAAIRDAAPARREPVAAAGSR</sequence>
<keyword evidence="1" id="KW-1133">Transmembrane helix</keyword>
<feature type="transmembrane region" description="Helical" evidence="1">
    <location>
        <begin position="61"/>
        <end position="82"/>
    </location>
</feature>
<comment type="caution">
    <text evidence="3">The sequence shown here is derived from an EMBL/GenBank/DDBJ whole genome shotgun (WGS) entry which is preliminary data.</text>
</comment>
<dbReference type="Pfam" id="PF13559">
    <property type="entry name" value="DUF4129"/>
    <property type="match status" value="1"/>
</dbReference>
<evidence type="ECO:0000313" key="3">
    <source>
        <dbReference type="EMBL" id="RFA28775.1"/>
    </source>
</evidence>
<evidence type="ECO:0000259" key="2">
    <source>
        <dbReference type="Pfam" id="PF13559"/>
    </source>
</evidence>
<keyword evidence="1" id="KW-0472">Membrane</keyword>
<proteinExistence type="predicted"/>
<reference evidence="3 4" key="1">
    <citation type="submission" date="2017-04" db="EMBL/GenBank/DDBJ databases">
        <title>Comparative genome analysis of Subtercola boreus.</title>
        <authorList>
            <person name="Cho Y.-J."/>
            <person name="Cho A."/>
            <person name="Kim O.-S."/>
            <person name="Lee J.-I."/>
        </authorList>
    </citation>
    <scope>NUCLEOTIDE SEQUENCE [LARGE SCALE GENOMIC DNA]</scope>
    <source>
        <strain evidence="3 4">P28004</strain>
    </source>
</reference>
<dbReference type="EMBL" id="NBXE01000008">
    <property type="protein sequence ID" value="RFA28775.1"/>
    <property type="molecule type" value="Genomic_DNA"/>
</dbReference>
<dbReference type="OrthoDB" id="3389322at2"/>
<dbReference type="RefSeq" id="WP_116417569.1">
    <property type="nucleotide sequence ID" value="NZ_NBXC01000008.1"/>
</dbReference>
<feature type="domain" description="Protein-glutamine gamma-glutamyltransferase-like C-terminal" evidence="2">
    <location>
        <begin position="130"/>
        <end position="196"/>
    </location>
</feature>
<accession>A0A3E0WF57</accession>
<organism evidence="3 4">
    <name type="scientific">Subtercola boreus</name>
    <dbReference type="NCBI Taxonomy" id="120213"/>
    <lineage>
        <taxon>Bacteria</taxon>
        <taxon>Bacillati</taxon>
        <taxon>Actinomycetota</taxon>
        <taxon>Actinomycetes</taxon>
        <taxon>Micrococcales</taxon>
        <taxon>Microbacteriaceae</taxon>
        <taxon>Subtercola</taxon>
    </lineage>
</organism>
<keyword evidence="1" id="KW-0812">Transmembrane</keyword>